<reference evidence="3" key="1">
    <citation type="submission" date="2023-02" db="EMBL/GenBank/DDBJ databases">
        <title>Actinokineospora globicatena NBRC 15670.</title>
        <authorList>
            <person name="Ichikawa N."/>
            <person name="Sato H."/>
            <person name="Tonouchi N."/>
        </authorList>
    </citation>
    <scope>NUCLEOTIDE SEQUENCE</scope>
    <source>
        <strain evidence="3">NBRC 15670</strain>
    </source>
</reference>
<comment type="caution">
    <text evidence="3">The sequence shown here is derived from an EMBL/GenBank/DDBJ whole genome shotgun (WGS) entry which is preliminary data.</text>
</comment>
<evidence type="ECO:0000313" key="4">
    <source>
        <dbReference type="Proteomes" id="UP001165042"/>
    </source>
</evidence>
<dbReference type="InterPro" id="IPR015889">
    <property type="entry name" value="Intradiol_dOase_core"/>
</dbReference>
<dbReference type="PANTHER" id="PTHR34315">
    <property type="match status" value="1"/>
</dbReference>
<accession>A0A9W6V9U3</accession>
<dbReference type="GO" id="GO:0016702">
    <property type="term" value="F:oxidoreductase activity, acting on single donors with incorporation of molecular oxygen, incorporation of two atoms of oxygen"/>
    <property type="evidence" value="ECO:0007669"/>
    <property type="project" value="InterPro"/>
</dbReference>
<dbReference type="EMBL" id="BSSD01000014">
    <property type="protein sequence ID" value="GLW95555.1"/>
    <property type="molecule type" value="Genomic_DNA"/>
</dbReference>
<proteinExistence type="predicted"/>
<dbReference type="Proteomes" id="UP001165042">
    <property type="component" value="Unassembled WGS sequence"/>
</dbReference>
<name>A0A9W6V9U3_9PSEU</name>
<dbReference type="AlphaFoldDB" id="A0A9W6V9U3"/>
<dbReference type="InterPro" id="IPR000627">
    <property type="entry name" value="Intradiol_dOase_C"/>
</dbReference>
<evidence type="ECO:0000259" key="2">
    <source>
        <dbReference type="Pfam" id="PF00775"/>
    </source>
</evidence>
<sequence length="284" mass="29872">MGVMDHHIEDHDRGLAFDLATLGRRRMLTLMGGAGLAALTGCGTDHTGHNMAASTTTTATTAGTLAQSQGAAAASDCGTETPQETGGPYPADGTNGPNVLTESGIVRSDIRSSFGTSTTTAKGVPLTVELTILDFDQSCAAIPGAAIYLWHCDIDGNYSMYGKGITNENYLRGVQETDAQGKVKFTTIFPAAYSGRWPHIHFEIYPSLTEATKAGDPIKTTQLALPKDICTTVYGTEGYSQSVRNLAQTSLERDNVFGDGYQTQLASVTGDVTAGYAATLTVRV</sequence>
<dbReference type="RefSeq" id="WP_285613324.1">
    <property type="nucleotide sequence ID" value="NZ_BSSD01000014.1"/>
</dbReference>
<protein>
    <recommendedName>
        <fullName evidence="2">Intradiol ring-cleavage dioxygenases domain-containing protein</fullName>
    </recommendedName>
</protein>
<evidence type="ECO:0000256" key="1">
    <source>
        <dbReference type="SAM" id="MobiDB-lite"/>
    </source>
</evidence>
<dbReference type="SUPFAM" id="SSF49482">
    <property type="entry name" value="Aromatic compound dioxygenase"/>
    <property type="match status" value="1"/>
</dbReference>
<dbReference type="CDD" id="cd03457">
    <property type="entry name" value="intradiol_dioxygenase_like"/>
    <property type="match status" value="1"/>
</dbReference>
<dbReference type="Pfam" id="PF00775">
    <property type="entry name" value="Dioxygenase_C"/>
    <property type="match status" value="1"/>
</dbReference>
<dbReference type="Gene3D" id="2.60.130.10">
    <property type="entry name" value="Aromatic compound dioxygenase"/>
    <property type="match status" value="1"/>
</dbReference>
<evidence type="ECO:0000313" key="3">
    <source>
        <dbReference type="EMBL" id="GLW95555.1"/>
    </source>
</evidence>
<dbReference type="PANTHER" id="PTHR34315:SF1">
    <property type="entry name" value="INTRADIOL RING-CLEAVAGE DIOXYGENASES DOMAIN-CONTAINING PROTEIN-RELATED"/>
    <property type="match status" value="1"/>
</dbReference>
<feature type="region of interest" description="Disordered" evidence="1">
    <location>
        <begin position="71"/>
        <end position="96"/>
    </location>
</feature>
<gene>
    <name evidence="3" type="ORF">Aglo03_63710</name>
</gene>
<dbReference type="GO" id="GO:0008199">
    <property type="term" value="F:ferric iron binding"/>
    <property type="evidence" value="ECO:0007669"/>
    <property type="project" value="InterPro"/>
</dbReference>
<organism evidence="3 4">
    <name type="scientific">Actinokineospora globicatena</name>
    <dbReference type="NCBI Taxonomy" id="103729"/>
    <lineage>
        <taxon>Bacteria</taxon>
        <taxon>Bacillati</taxon>
        <taxon>Actinomycetota</taxon>
        <taxon>Actinomycetes</taxon>
        <taxon>Pseudonocardiales</taxon>
        <taxon>Pseudonocardiaceae</taxon>
        <taxon>Actinokineospora</taxon>
    </lineage>
</organism>
<keyword evidence="4" id="KW-1185">Reference proteome</keyword>
<feature type="domain" description="Intradiol ring-cleavage dioxygenases" evidence="2">
    <location>
        <begin position="120"/>
        <end position="195"/>
    </location>
</feature>